<evidence type="ECO:0000259" key="1">
    <source>
        <dbReference type="Pfam" id="PF01973"/>
    </source>
</evidence>
<feature type="domain" description="Glycosyltransferase Maf N-terminal" evidence="2">
    <location>
        <begin position="17"/>
        <end position="246"/>
    </location>
</feature>
<sequence>MSESDQDIAAQFVQRKQRNLAYFMKYRPEIYEYFSDLQLDHAELVVTPGLPDVDLLDRGQSVYRGLAKEYSIGEARQFLQENSQEKKLVNYPPPFTIKGDGNRLARHFLHECFRGSMVTRENFSGYFRGRAIPSMVFLGCGLGYHIEYMVDNASIIDAVVFEPDAERFALTLFTIDWENICEKFRKRGRAISFSIATVNSEENVRVQLGQKLAETLPLYPYLTLYYNHLANVDLFRIAKDLERDIPILGANWSSYDFEVRNLRNVYHNIESGVKYLQPGTQVPDPRPVLIVGSGPSIDNRLDDILRVRESVVLVSAGTGLRGLLESGLCPDIHVEVDTDYLIYKLLEDLSERHDLSGITLVADIAVNPLITSLFEKTVFYFPSSTHASALTGFSDYGVGFCYPTCTNAAVSLSYSMGFRNLFLFGTDYGYRDKSKDHSRLSVFGETARTDFEKSVSEKSQKATIGRPTFQVTAVDGSSILTRSDYYSAKRSLEGFVAHVQAVGDEKLCVFNCSDGAAIDDTQWLSSAEFLECTERLVVDKDFSLSDFLNRQTGTLEAAHSYDRFVSVVIEIKETAQFLLSILKHARLDGRADLVEAANQVRSYLNRVGKHSGRASPVSVQYAGWQLVSGTVQRFLQIGLCHGLAHPDDADLVKFARHWRKAFSEFLQRVPDHCALVLLDDAVPERDPWVTRRIWDPEPDYE</sequence>
<dbReference type="InterPro" id="IPR002826">
    <property type="entry name" value="MptE-like"/>
</dbReference>
<protein>
    <submittedName>
        <fullName evidence="3">DUF115 domain-containing protein</fullName>
    </submittedName>
</protein>
<dbReference type="Proteomes" id="UP001475781">
    <property type="component" value="Chromosome"/>
</dbReference>
<evidence type="ECO:0000313" key="3">
    <source>
        <dbReference type="EMBL" id="WZF89694.1"/>
    </source>
</evidence>
<dbReference type="Pfam" id="PF01973">
    <property type="entry name" value="MptE-like"/>
    <property type="match status" value="1"/>
</dbReference>
<dbReference type="PANTHER" id="PTHR41786">
    <property type="entry name" value="MOTILITY ACCESSORY FACTOR MAF"/>
    <property type="match status" value="1"/>
</dbReference>
<reference evidence="3 4" key="1">
    <citation type="submission" date="2022-07" db="EMBL/GenBank/DDBJ databases">
        <title>A copper resistant bacterium isolated from sediment samples of deep sea hydrothermal areas.</title>
        <authorList>
            <person name="Zeng X."/>
        </authorList>
    </citation>
    <scope>NUCLEOTIDE SEQUENCE [LARGE SCALE GENOMIC DNA]</scope>
    <source>
        <strain evidence="4">CuT 6</strain>
    </source>
</reference>
<evidence type="ECO:0000259" key="2">
    <source>
        <dbReference type="Pfam" id="PF20157"/>
    </source>
</evidence>
<accession>A0ABZ2W4Y1</accession>
<keyword evidence="4" id="KW-1185">Reference proteome</keyword>
<dbReference type="EMBL" id="CP101118">
    <property type="protein sequence ID" value="WZF89694.1"/>
    <property type="molecule type" value="Genomic_DNA"/>
</dbReference>
<dbReference type="RefSeq" id="WP_341582245.1">
    <property type="nucleotide sequence ID" value="NZ_CP101118.1"/>
</dbReference>
<organism evidence="3 4">
    <name type="scientific">Marinobacter metalliresistant</name>
    <dbReference type="NCBI Taxonomy" id="2961995"/>
    <lineage>
        <taxon>Bacteria</taxon>
        <taxon>Pseudomonadati</taxon>
        <taxon>Pseudomonadota</taxon>
        <taxon>Gammaproteobacteria</taxon>
        <taxon>Pseudomonadales</taxon>
        <taxon>Marinobacteraceae</taxon>
        <taxon>Marinobacter</taxon>
    </lineage>
</organism>
<feature type="domain" description="6-hydroxymethylpterin diphosphokinase MptE-like" evidence="1">
    <location>
        <begin position="262"/>
        <end position="432"/>
    </location>
</feature>
<dbReference type="PANTHER" id="PTHR41786:SF1">
    <property type="entry name" value="6-HYDROXYMETHYLPTERIN DIPHOSPHOKINASE MPTE-LIKE DOMAIN-CONTAINING PROTEIN"/>
    <property type="match status" value="1"/>
</dbReference>
<dbReference type="Pfam" id="PF20157">
    <property type="entry name" value="Maf_flag10_N"/>
    <property type="match status" value="1"/>
</dbReference>
<proteinExistence type="predicted"/>
<dbReference type="InterPro" id="IPR045376">
    <property type="entry name" value="Maf_N"/>
</dbReference>
<evidence type="ECO:0000313" key="4">
    <source>
        <dbReference type="Proteomes" id="UP001475781"/>
    </source>
</evidence>
<gene>
    <name evidence="3" type="ORF">NLK58_05710</name>
</gene>
<name>A0ABZ2W4Y1_9GAMM</name>